<evidence type="ECO:0000256" key="4">
    <source>
        <dbReference type="ARBA" id="ARBA00022598"/>
    </source>
</evidence>
<evidence type="ECO:0000256" key="8">
    <source>
        <dbReference type="ARBA" id="ARBA00022842"/>
    </source>
</evidence>
<dbReference type="PANTHER" id="PTHR10947:SF0">
    <property type="entry name" value="PHENYLALANINE--TRNA LIGASE BETA SUBUNIT"/>
    <property type="match status" value="1"/>
</dbReference>
<sequence>MLLPVEWLKDFIDITESTKEISDMLTMIGLEVEGEEASDGAAVFEVNITPNRPDCLSVIGIARELRAATGRALKFPDYHIQDEFEEDFQVIIDSPFCNRYTGRIIKGIRIGESPDLIKKRLELSGIRPVNNIVDITNYVLMELGHPLHAFDLDKLRGKIIRVNTAGKTLQFRTLDNTERTIPQEGLLILDAERPVAIAGIMGGLETEVSEETTNIFLESAYFKPASIRRTSRLLGLKTEASYRFERGTDIEGLSVALDRAAHLIKKLCGGAVSKKIDLYPTKLKKTEIRLRYRRISRVLGTNILKRDVLRILELLGFSINSTSESDVLLTVPSYRIDIQDETDLIEEVGRHYGYEKIPEQIPLAPVGPGSPDSLLKRMAQKSGIIKTKEVVRTSGFNETINFSFMNPRVLDMLDIPETDERKKTITLINPLRKENPCMRTFLLPSL</sequence>
<organism evidence="12">
    <name type="scientific">hydrothermal vent metagenome</name>
    <dbReference type="NCBI Taxonomy" id="652676"/>
    <lineage>
        <taxon>unclassified sequences</taxon>
        <taxon>metagenomes</taxon>
        <taxon>ecological metagenomes</taxon>
    </lineage>
</organism>
<dbReference type="GO" id="GO:0005524">
    <property type="term" value="F:ATP binding"/>
    <property type="evidence" value="ECO:0007669"/>
    <property type="project" value="UniProtKB-KW"/>
</dbReference>
<dbReference type="EMBL" id="UOGH01000260">
    <property type="protein sequence ID" value="VAX32565.1"/>
    <property type="molecule type" value="Genomic_DNA"/>
</dbReference>
<dbReference type="InterPro" id="IPR009061">
    <property type="entry name" value="DNA-bd_dom_put_sf"/>
</dbReference>
<keyword evidence="5" id="KW-0479">Metal-binding</keyword>
<dbReference type="SUPFAM" id="SSF56037">
    <property type="entry name" value="PheT/TilS domain"/>
    <property type="match status" value="1"/>
</dbReference>
<keyword evidence="9" id="KW-0648">Protein biosynthesis</keyword>
<dbReference type="GO" id="GO:0003723">
    <property type="term" value="F:RNA binding"/>
    <property type="evidence" value="ECO:0007669"/>
    <property type="project" value="InterPro"/>
</dbReference>
<keyword evidence="10 12" id="KW-0030">Aminoacyl-tRNA synthetase</keyword>
<dbReference type="InterPro" id="IPR020825">
    <property type="entry name" value="Phe-tRNA_synthase-like_B3/B4"/>
</dbReference>
<evidence type="ECO:0000259" key="11">
    <source>
        <dbReference type="PROSITE" id="PS51483"/>
    </source>
</evidence>
<keyword evidence="8" id="KW-0460">Magnesium</keyword>
<dbReference type="SMART" id="SM00874">
    <property type="entry name" value="B5"/>
    <property type="match status" value="1"/>
</dbReference>
<proteinExistence type="predicted"/>
<dbReference type="Pfam" id="PF03484">
    <property type="entry name" value="B5"/>
    <property type="match status" value="1"/>
</dbReference>
<evidence type="ECO:0000256" key="7">
    <source>
        <dbReference type="ARBA" id="ARBA00022840"/>
    </source>
</evidence>
<dbReference type="GO" id="GO:0009328">
    <property type="term" value="C:phenylalanine-tRNA ligase complex"/>
    <property type="evidence" value="ECO:0007669"/>
    <property type="project" value="TreeGrafter"/>
</dbReference>
<feature type="domain" description="B5" evidence="11">
    <location>
        <begin position="283"/>
        <end position="359"/>
    </location>
</feature>
<evidence type="ECO:0000256" key="6">
    <source>
        <dbReference type="ARBA" id="ARBA00022741"/>
    </source>
</evidence>
<comment type="cofactor">
    <cofactor evidence="1">
        <name>Mg(2+)</name>
        <dbReference type="ChEBI" id="CHEBI:18420"/>
    </cofactor>
</comment>
<reference evidence="12" key="1">
    <citation type="submission" date="2018-06" db="EMBL/GenBank/DDBJ databases">
        <authorList>
            <person name="Zhirakovskaya E."/>
        </authorList>
    </citation>
    <scope>NUCLEOTIDE SEQUENCE</scope>
</reference>
<dbReference type="Pfam" id="PF03483">
    <property type="entry name" value="B3_4"/>
    <property type="match status" value="1"/>
</dbReference>
<evidence type="ECO:0000256" key="3">
    <source>
        <dbReference type="ARBA" id="ARBA00022490"/>
    </source>
</evidence>
<keyword evidence="7" id="KW-0067">ATP-binding</keyword>
<dbReference type="InterPro" id="IPR005146">
    <property type="entry name" value="B3/B4_tRNA-bd"/>
</dbReference>
<protein>
    <recommendedName>
        <fullName evidence="2">phenylalanine--tRNA ligase</fullName>
        <ecNumber evidence="2">6.1.1.20</ecNumber>
    </recommendedName>
</protein>
<name>A0A3B1DLJ9_9ZZZZ</name>
<evidence type="ECO:0000256" key="5">
    <source>
        <dbReference type="ARBA" id="ARBA00022723"/>
    </source>
</evidence>
<dbReference type="InterPro" id="IPR045864">
    <property type="entry name" value="aa-tRNA-synth_II/BPL/LPL"/>
</dbReference>
<keyword evidence="3" id="KW-0963">Cytoplasm</keyword>
<evidence type="ECO:0000256" key="1">
    <source>
        <dbReference type="ARBA" id="ARBA00001946"/>
    </source>
</evidence>
<dbReference type="Gene3D" id="3.30.930.10">
    <property type="entry name" value="Bira Bifunctional Protein, Domain 2"/>
    <property type="match status" value="1"/>
</dbReference>
<dbReference type="PANTHER" id="PTHR10947">
    <property type="entry name" value="PHENYLALANYL-TRNA SYNTHETASE BETA CHAIN AND LEUCINE-RICH REPEAT-CONTAINING PROTEIN 47"/>
    <property type="match status" value="1"/>
</dbReference>
<dbReference type="EC" id="6.1.1.20" evidence="2"/>
<evidence type="ECO:0000313" key="12">
    <source>
        <dbReference type="EMBL" id="VAX32565.1"/>
    </source>
</evidence>
<dbReference type="InterPro" id="IPR041616">
    <property type="entry name" value="PheRS_beta_core"/>
</dbReference>
<keyword evidence="4 12" id="KW-0436">Ligase</keyword>
<dbReference type="SUPFAM" id="SSF46955">
    <property type="entry name" value="Putative DNA-binding domain"/>
    <property type="match status" value="2"/>
</dbReference>
<evidence type="ECO:0000256" key="9">
    <source>
        <dbReference type="ARBA" id="ARBA00022917"/>
    </source>
</evidence>
<dbReference type="PROSITE" id="PS51483">
    <property type="entry name" value="B5"/>
    <property type="match status" value="1"/>
</dbReference>
<feature type="non-terminal residue" evidence="12">
    <location>
        <position position="446"/>
    </location>
</feature>
<dbReference type="SMART" id="SM00873">
    <property type="entry name" value="B3_4"/>
    <property type="match status" value="1"/>
</dbReference>
<gene>
    <name evidence="12" type="ORF">MNBD_NITROSPIRAE02-943</name>
</gene>
<dbReference type="InterPro" id="IPR045060">
    <property type="entry name" value="Phe-tRNA-ligase_IIc_bsu"/>
</dbReference>
<accession>A0A3B1DLJ9</accession>
<dbReference type="AlphaFoldDB" id="A0A3B1DLJ9"/>
<dbReference type="Gene3D" id="3.30.56.10">
    <property type="match status" value="2"/>
</dbReference>
<dbReference type="GO" id="GO:0000287">
    <property type="term" value="F:magnesium ion binding"/>
    <property type="evidence" value="ECO:0007669"/>
    <property type="project" value="InterPro"/>
</dbReference>
<dbReference type="Pfam" id="PF17759">
    <property type="entry name" value="tRNA_synthFbeta"/>
    <property type="match status" value="1"/>
</dbReference>
<dbReference type="FunFam" id="3.30.56.10:FF:000001">
    <property type="entry name" value="Phenylalanine--tRNA ligase beta subunit"/>
    <property type="match status" value="1"/>
</dbReference>
<evidence type="ECO:0000256" key="2">
    <source>
        <dbReference type="ARBA" id="ARBA00012814"/>
    </source>
</evidence>
<dbReference type="SUPFAM" id="SSF55681">
    <property type="entry name" value="Class II aaRS and biotin synthetases"/>
    <property type="match status" value="1"/>
</dbReference>
<evidence type="ECO:0000256" key="10">
    <source>
        <dbReference type="ARBA" id="ARBA00023146"/>
    </source>
</evidence>
<dbReference type="GO" id="GO:0006432">
    <property type="term" value="P:phenylalanyl-tRNA aminoacylation"/>
    <property type="evidence" value="ECO:0007669"/>
    <property type="project" value="InterPro"/>
</dbReference>
<dbReference type="InterPro" id="IPR005147">
    <property type="entry name" value="tRNA_synthase_B5-dom"/>
</dbReference>
<dbReference type="FunFam" id="3.50.40.10:FF:000001">
    <property type="entry name" value="Phenylalanine--tRNA ligase beta subunit"/>
    <property type="match status" value="1"/>
</dbReference>
<dbReference type="GO" id="GO:0004826">
    <property type="term" value="F:phenylalanine-tRNA ligase activity"/>
    <property type="evidence" value="ECO:0007669"/>
    <property type="project" value="UniProtKB-EC"/>
</dbReference>
<keyword evidence="6" id="KW-0547">Nucleotide-binding</keyword>
<dbReference type="Gene3D" id="3.50.40.10">
    <property type="entry name" value="Phenylalanyl-trna Synthetase, Chain B, domain 3"/>
    <property type="match status" value="1"/>
</dbReference>